<reference evidence="1 2" key="1">
    <citation type="submission" date="2016-10" db="EMBL/GenBank/DDBJ databases">
        <authorList>
            <person name="de Groot N.N."/>
        </authorList>
    </citation>
    <scope>NUCLEOTIDE SEQUENCE [LARGE SCALE GENOMIC DNA]</scope>
    <source>
        <strain evidence="1 2">GAS232</strain>
    </source>
</reference>
<sequence length="99" mass="10516">MQVFLPESQTNGAFCSGSIHGMTALRDLEASLVGHGSGRVANLLHPWLPVTAGVTCDGTCHFAGADRLAQAALFQQARDGCADCAFSRFHSEMAPIFYT</sequence>
<organism evidence="1 2">
    <name type="scientific">Terriglobus roseus</name>
    <dbReference type="NCBI Taxonomy" id="392734"/>
    <lineage>
        <taxon>Bacteria</taxon>
        <taxon>Pseudomonadati</taxon>
        <taxon>Acidobacteriota</taxon>
        <taxon>Terriglobia</taxon>
        <taxon>Terriglobales</taxon>
        <taxon>Acidobacteriaceae</taxon>
        <taxon>Terriglobus</taxon>
    </lineage>
</organism>
<dbReference type="Proteomes" id="UP000182427">
    <property type="component" value="Chromosome I"/>
</dbReference>
<dbReference type="EMBL" id="LT629690">
    <property type="protein sequence ID" value="SDF91729.1"/>
    <property type="molecule type" value="Genomic_DNA"/>
</dbReference>
<proteinExistence type="predicted"/>
<keyword evidence="2" id="KW-1185">Reference proteome</keyword>
<protein>
    <submittedName>
        <fullName evidence="1">Uncharacterized protein</fullName>
    </submittedName>
</protein>
<evidence type="ECO:0000313" key="2">
    <source>
        <dbReference type="Proteomes" id="UP000182427"/>
    </source>
</evidence>
<dbReference type="AlphaFoldDB" id="A0A1G7Q1D2"/>
<accession>A0A1G7Q1D2</accession>
<gene>
    <name evidence="1" type="ORF">SAMN05444167_3688</name>
</gene>
<name>A0A1G7Q1D2_9BACT</name>
<evidence type="ECO:0000313" key="1">
    <source>
        <dbReference type="EMBL" id="SDF91729.1"/>
    </source>
</evidence>